<dbReference type="AlphaFoldDB" id="A0A1G2P6N6"/>
<comment type="caution">
    <text evidence="3">The sequence shown here is derived from an EMBL/GenBank/DDBJ whole genome shotgun (WGS) entry which is preliminary data.</text>
</comment>
<dbReference type="Proteomes" id="UP000176355">
    <property type="component" value="Unassembled WGS sequence"/>
</dbReference>
<keyword evidence="2" id="KW-0472">Membrane</keyword>
<dbReference type="EMBL" id="MHSL01000025">
    <property type="protein sequence ID" value="OHA43379.1"/>
    <property type="molecule type" value="Genomic_DNA"/>
</dbReference>
<reference evidence="3 4" key="1">
    <citation type="journal article" date="2016" name="Nat. Commun.">
        <title>Thousands of microbial genomes shed light on interconnected biogeochemical processes in an aquifer system.</title>
        <authorList>
            <person name="Anantharaman K."/>
            <person name="Brown C.T."/>
            <person name="Hug L.A."/>
            <person name="Sharon I."/>
            <person name="Castelle C.J."/>
            <person name="Probst A.J."/>
            <person name="Thomas B.C."/>
            <person name="Singh A."/>
            <person name="Wilkins M.J."/>
            <person name="Karaoz U."/>
            <person name="Brodie E.L."/>
            <person name="Williams K.H."/>
            <person name="Hubbard S.S."/>
            <person name="Banfield J.F."/>
        </authorList>
    </citation>
    <scope>NUCLEOTIDE SEQUENCE [LARGE SCALE GENOMIC DNA]</scope>
</reference>
<proteinExistence type="predicted"/>
<accession>A0A1G2P6N6</accession>
<sequence length="256" mass="28153">MNFQHLPKIGKILLLAAALIISGVIVIIFLILSRNYRQNNKPDIQTPSPEQTATKETSPMENFLNNYKTDTEEITSLLKEINPLDIFNRAREQLANQPSEKIESAPANSSSPPSEQVLKTYGNALGAVIKKYKDQITTGSAVFNQAIENADEKTLTDLKALASVYRQINNEIAAIKPPEKAGPIHISLTETYAGLAAAIEKLAASAKDSKIPPESFVEYSRAAMAINQKAYDLMAFFKENGVVFQSNEAGYVFYVP</sequence>
<dbReference type="STRING" id="1802333.A3G03_03375"/>
<organism evidence="3 4">
    <name type="scientific">Candidatus Taylorbacteria bacterium RIFCSPLOWO2_12_FULL_44_15c</name>
    <dbReference type="NCBI Taxonomy" id="1802333"/>
    <lineage>
        <taxon>Bacteria</taxon>
        <taxon>Candidatus Tayloriibacteriota</taxon>
    </lineage>
</organism>
<evidence type="ECO:0000256" key="1">
    <source>
        <dbReference type="SAM" id="MobiDB-lite"/>
    </source>
</evidence>
<keyword evidence="2" id="KW-0812">Transmembrane</keyword>
<evidence type="ECO:0000313" key="3">
    <source>
        <dbReference type="EMBL" id="OHA43379.1"/>
    </source>
</evidence>
<protein>
    <submittedName>
        <fullName evidence="3">Uncharacterized protein</fullName>
    </submittedName>
</protein>
<feature type="region of interest" description="Disordered" evidence="1">
    <location>
        <begin position="40"/>
        <end position="59"/>
    </location>
</feature>
<gene>
    <name evidence="3" type="ORF">A3G03_03375</name>
</gene>
<keyword evidence="2" id="KW-1133">Transmembrane helix</keyword>
<feature type="transmembrane region" description="Helical" evidence="2">
    <location>
        <begin position="12"/>
        <end position="32"/>
    </location>
</feature>
<evidence type="ECO:0000256" key="2">
    <source>
        <dbReference type="SAM" id="Phobius"/>
    </source>
</evidence>
<evidence type="ECO:0000313" key="4">
    <source>
        <dbReference type="Proteomes" id="UP000176355"/>
    </source>
</evidence>
<name>A0A1G2P6N6_9BACT</name>